<dbReference type="GO" id="GO:0043565">
    <property type="term" value="F:sequence-specific DNA binding"/>
    <property type="evidence" value="ECO:0007669"/>
    <property type="project" value="InterPro"/>
</dbReference>
<feature type="compositionally biased region" description="Polar residues" evidence="5">
    <location>
        <begin position="271"/>
        <end position="290"/>
    </location>
</feature>
<dbReference type="InterPro" id="IPR000232">
    <property type="entry name" value="HSF_DNA-bd"/>
</dbReference>
<dbReference type="Gene3D" id="1.10.10.10">
    <property type="entry name" value="Winged helix-like DNA-binding domain superfamily/Winged helix DNA-binding domain"/>
    <property type="match status" value="1"/>
</dbReference>
<evidence type="ECO:0000256" key="3">
    <source>
        <dbReference type="ARBA" id="ARBA00023242"/>
    </source>
</evidence>
<dbReference type="Pfam" id="PF00447">
    <property type="entry name" value="HSF_DNA-bind"/>
    <property type="match status" value="1"/>
</dbReference>
<evidence type="ECO:0000259" key="6">
    <source>
        <dbReference type="SMART" id="SM00415"/>
    </source>
</evidence>
<protein>
    <recommendedName>
        <fullName evidence="6">HSF-type DNA-binding domain-containing protein</fullName>
    </recommendedName>
</protein>
<dbReference type="AlphaFoldDB" id="A0A7S3VF60"/>
<evidence type="ECO:0000256" key="1">
    <source>
        <dbReference type="ARBA" id="ARBA00004123"/>
    </source>
</evidence>
<dbReference type="InterPro" id="IPR036388">
    <property type="entry name" value="WH-like_DNA-bd_sf"/>
</dbReference>
<evidence type="ECO:0000256" key="2">
    <source>
        <dbReference type="ARBA" id="ARBA00023125"/>
    </source>
</evidence>
<gene>
    <name evidence="7" type="ORF">CDEB00056_LOCUS20296</name>
</gene>
<dbReference type="PANTHER" id="PTHR10015">
    <property type="entry name" value="HEAT SHOCK TRANSCRIPTION FACTOR"/>
    <property type="match status" value="1"/>
</dbReference>
<proteinExistence type="inferred from homology"/>
<organism evidence="7">
    <name type="scientific">Chaetoceros debilis</name>
    <dbReference type="NCBI Taxonomy" id="122233"/>
    <lineage>
        <taxon>Eukaryota</taxon>
        <taxon>Sar</taxon>
        <taxon>Stramenopiles</taxon>
        <taxon>Ochrophyta</taxon>
        <taxon>Bacillariophyta</taxon>
        <taxon>Coscinodiscophyceae</taxon>
        <taxon>Chaetocerotophycidae</taxon>
        <taxon>Chaetocerotales</taxon>
        <taxon>Chaetocerotaceae</taxon>
        <taxon>Chaetoceros</taxon>
    </lineage>
</organism>
<keyword evidence="3" id="KW-0539">Nucleus</keyword>
<comment type="subcellular location">
    <subcellularLocation>
        <location evidence="1">Nucleus</location>
    </subcellularLocation>
</comment>
<feature type="compositionally biased region" description="Basic and acidic residues" evidence="5">
    <location>
        <begin position="107"/>
        <end position="119"/>
    </location>
</feature>
<reference evidence="7" key="1">
    <citation type="submission" date="2021-01" db="EMBL/GenBank/DDBJ databases">
        <authorList>
            <person name="Corre E."/>
            <person name="Pelletier E."/>
            <person name="Niang G."/>
            <person name="Scheremetjew M."/>
            <person name="Finn R."/>
            <person name="Kale V."/>
            <person name="Holt S."/>
            <person name="Cochrane G."/>
            <person name="Meng A."/>
            <person name="Brown T."/>
            <person name="Cohen L."/>
        </authorList>
    </citation>
    <scope>NUCLEOTIDE SEQUENCE</scope>
    <source>
        <strain evidence="7">MM31A-1</strain>
    </source>
</reference>
<evidence type="ECO:0000256" key="4">
    <source>
        <dbReference type="RuleBase" id="RU004020"/>
    </source>
</evidence>
<dbReference type="SMART" id="SM00415">
    <property type="entry name" value="HSF"/>
    <property type="match status" value="1"/>
</dbReference>
<keyword evidence="2" id="KW-0238">DNA-binding</keyword>
<name>A0A7S3VF60_9STRA</name>
<feature type="compositionally biased region" description="Polar residues" evidence="5">
    <location>
        <begin position="624"/>
        <end position="634"/>
    </location>
</feature>
<dbReference type="GO" id="GO:0003700">
    <property type="term" value="F:DNA-binding transcription factor activity"/>
    <property type="evidence" value="ECO:0007669"/>
    <property type="project" value="InterPro"/>
</dbReference>
<dbReference type="PANTHER" id="PTHR10015:SF206">
    <property type="entry name" value="HSF-TYPE DNA-BINDING DOMAIN-CONTAINING PROTEIN"/>
    <property type="match status" value="1"/>
</dbReference>
<feature type="region of interest" description="Disordered" evidence="5">
    <location>
        <begin position="599"/>
        <end position="661"/>
    </location>
</feature>
<feature type="domain" description="HSF-type DNA-binding" evidence="6">
    <location>
        <begin position="132"/>
        <end position="230"/>
    </location>
</feature>
<dbReference type="InterPro" id="IPR036390">
    <property type="entry name" value="WH_DNA-bd_sf"/>
</dbReference>
<sequence>MTDITEGITCALMPIVIPGTDTAQKRRKASCLGGQFLSINEISRISDDSTSHQASVIRRGKSKQCNMQSSPPFISFTTQEEGTDDDRYRGKEEDSTILKEHVSAQEEKHVKTMRDDVHDSIPQPSERCGRRKLSQFPEKLMRILDSKEYEDIISWNKEGNAIAIHEPYDLVSEVLTTHFEARDDMKFDSFVRKLYRWGFSKLVVDEGENIYFHPYFRQGDHESCSKIFCTSKPTSTRPRRRERNEMSFRYIGQNETLDLAGFQSQMLSSSHFNGNPLDSNARLSPQNQESGAAFPVNHNIGALADSFLGSSKNTAAPNQHQWYDNGGAMTPDEIDLRLLHMNTMTNGGQSSVSAAEMQYQQMGSGLNPIQNHHQITGREGLPASVPNSLTTSQQNFTLSAASSSSRMPGHHIPFQPPSFLHGTKLFQTADYSQLLGNDSTYMTMSQEIEELRKGNDLILQFTKNLLHDRYVSPRQYMPQLLNGINISSTPTMNSIIDSAVQRQPMNNILLGGTNLTQNNPNQISATHAASSDHTFREMEALQHAKKVLSGFQESGMPALERIHQSAHLVRHDKIVLAAGITLTNNGLQTNCAAVRTFQQQPEESNILPPAPDQSKSPPADRSQAGGSIQLNETGGMNEKLSRSSSETNNNIGSSSQRRRLS</sequence>
<feature type="region of interest" description="Disordered" evidence="5">
    <location>
        <begin position="107"/>
        <end position="128"/>
    </location>
</feature>
<dbReference type="SUPFAM" id="SSF46785">
    <property type="entry name" value="Winged helix' DNA-binding domain"/>
    <property type="match status" value="1"/>
</dbReference>
<accession>A0A7S3VF60</accession>
<comment type="similarity">
    <text evidence="4">Belongs to the HSF family.</text>
</comment>
<feature type="compositionally biased region" description="Polar residues" evidence="5">
    <location>
        <begin position="642"/>
        <end position="655"/>
    </location>
</feature>
<dbReference type="GO" id="GO:0005634">
    <property type="term" value="C:nucleus"/>
    <property type="evidence" value="ECO:0007669"/>
    <property type="project" value="UniProtKB-SubCell"/>
</dbReference>
<dbReference type="EMBL" id="HBIO01026417">
    <property type="protein sequence ID" value="CAE0475443.1"/>
    <property type="molecule type" value="Transcribed_RNA"/>
</dbReference>
<evidence type="ECO:0000256" key="5">
    <source>
        <dbReference type="SAM" id="MobiDB-lite"/>
    </source>
</evidence>
<evidence type="ECO:0000313" key="7">
    <source>
        <dbReference type="EMBL" id="CAE0475443.1"/>
    </source>
</evidence>
<feature type="region of interest" description="Disordered" evidence="5">
    <location>
        <begin position="271"/>
        <end position="293"/>
    </location>
</feature>